<keyword evidence="2" id="KW-1185">Reference proteome</keyword>
<comment type="caution">
    <text evidence="1">The sequence shown here is derived from an EMBL/GenBank/DDBJ whole genome shotgun (WGS) entry which is preliminary data.</text>
</comment>
<accession>A0A8X6KYN4</accession>
<dbReference type="EMBL" id="BMAO01013456">
    <property type="protein sequence ID" value="GFQ88996.1"/>
    <property type="molecule type" value="Genomic_DNA"/>
</dbReference>
<dbReference type="Proteomes" id="UP000887116">
    <property type="component" value="Unassembled WGS sequence"/>
</dbReference>
<gene>
    <name evidence="1" type="primary">EVAR_2740_1</name>
    <name evidence="1" type="ORF">TNCT_589721</name>
</gene>
<proteinExistence type="predicted"/>
<dbReference type="AlphaFoldDB" id="A0A8X6KYN4"/>
<evidence type="ECO:0000313" key="1">
    <source>
        <dbReference type="EMBL" id="GFQ88996.1"/>
    </source>
</evidence>
<sequence>MRGIRTLSPLASSVKIAVFTICLPSSVIHNRVPLHNLGASNLRINKTGTPALNSNLCDDTSNNFKEFRNSRDSSQYHRMTSLCRRSYTLMFH</sequence>
<organism evidence="1 2">
    <name type="scientific">Trichonephila clavata</name>
    <name type="common">Joro spider</name>
    <name type="synonym">Nephila clavata</name>
    <dbReference type="NCBI Taxonomy" id="2740835"/>
    <lineage>
        <taxon>Eukaryota</taxon>
        <taxon>Metazoa</taxon>
        <taxon>Ecdysozoa</taxon>
        <taxon>Arthropoda</taxon>
        <taxon>Chelicerata</taxon>
        <taxon>Arachnida</taxon>
        <taxon>Araneae</taxon>
        <taxon>Araneomorphae</taxon>
        <taxon>Entelegynae</taxon>
        <taxon>Araneoidea</taxon>
        <taxon>Nephilidae</taxon>
        <taxon>Trichonephila</taxon>
    </lineage>
</organism>
<reference evidence="1" key="1">
    <citation type="submission" date="2020-07" db="EMBL/GenBank/DDBJ databases">
        <title>Multicomponent nature underlies the extraordinary mechanical properties of spider dragline silk.</title>
        <authorList>
            <person name="Kono N."/>
            <person name="Nakamura H."/>
            <person name="Mori M."/>
            <person name="Yoshida Y."/>
            <person name="Ohtoshi R."/>
            <person name="Malay A.D."/>
            <person name="Moran D.A.P."/>
            <person name="Tomita M."/>
            <person name="Numata K."/>
            <person name="Arakawa K."/>
        </authorList>
    </citation>
    <scope>NUCLEOTIDE SEQUENCE</scope>
</reference>
<evidence type="ECO:0000313" key="2">
    <source>
        <dbReference type="Proteomes" id="UP000887116"/>
    </source>
</evidence>
<protein>
    <submittedName>
        <fullName evidence="1">Uncharacterized protein</fullName>
    </submittedName>
</protein>
<dbReference type="OrthoDB" id="8300378at2759"/>
<name>A0A8X6KYN4_TRICU</name>